<protein>
    <submittedName>
        <fullName evidence="4">Peptidase M23-like protein</fullName>
    </submittedName>
</protein>
<comment type="caution">
    <text evidence="4">The sequence shown here is derived from an EMBL/GenBank/DDBJ whole genome shotgun (WGS) entry which is preliminary data.</text>
</comment>
<dbReference type="EMBL" id="VLKE01000001">
    <property type="protein sequence ID" value="TWH66501.1"/>
    <property type="molecule type" value="Genomic_DNA"/>
</dbReference>
<reference evidence="4 5" key="1">
    <citation type="submission" date="2019-07" db="EMBL/GenBank/DDBJ databases">
        <title>R&amp;d 2014.</title>
        <authorList>
            <person name="Klenk H.-P."/>
        </authorList>
    </citation>
    <scope>NUCLEOTIDE SEQUENCE [LARGE SCALE GENOMIC DNA]</scope>
    <source>
        <strain evidence="4 5">DSM 43868</strain>
    </source>
</reference>
<evidence type="ECO:0000256" key="1">
    <source>
        <dbReference type="SAM" id="MobiDB-lite"/>
    </source>
</evidence>
<feature type="domain" description="M23ase beta-sheet core" evidence="3">
    <location>
        <begin position="150"/>
        <end position="240"/>
    </location>
</feature>
<dbReference type="PANTHER" id="PTHR21666">
    <property type="entry name" value="PEPTIDASE-RELATED"/>
    <property type="match status" value="1"/>
</dbReference>
<keyword evidence="2" id="KW-0472">Membrane</keyword>
<evidence type="ECO:0000259" key="3">
    <source>
        <dbReference type="Pfam" id="PF01551"/>
    </source>
</evidence>
<dbReference type="AlphaFoldDB" id="A0A562I666"/>
<dbReference type="OrthoDB" id="5244067at2"/>
<feature type="transmembrane region" description="Helical" evidence="2">
    <location>
        <begin position="28"/>
        <end position="49"/>
    </location>
</feature>
<dbReference type="InterPro" id="IPR016047">
    <property type="entry name" value="M23ase_b-sheet_dom"/>
</dbReference>
<keyword evidence="2" id="KW-0812">Transmembrane</keyword>
<dbReference type="GO" id="GO:0004222">
    <property type="term" value="F:metalloendopeptidase activity"/>
    <property type="evidence" value="ECO:0007669"/>
    <property type="project" value="TreeGrafter"/>
</dbReference>
<gene>
    <name evidence="4" type="ORF">JD77_01455</name>
</gene>
<feature type="region of interest" description="Disordered" evidence="1">
    <location>
        <begin position="50"/>
        <end position="129"/>
    </location>
</feature>
<feature type="region of interest" description="Disordered" evidence="1">
    <location>
        <begin position="1"/>
        <end position="24"/>
    </location>
</feature>
<dbReference type="InterPro" id="IPR011055">
    <property type="entry name" value="Dup_hybrid_motif"/>
</dbReference>
<dbReference type="SUPFAM" id="SSF51261">
    <property type="entry name" value="Duplicated hybrid motif"/>
    <property type="match status" value="1"/>
</dbReference>
<feature type="compositionally biased region" description="Low complexity" evidence="1">
    <location>
        <begin position="82"/>
        <end position="115"/>
    </location>
</feature>
<dbReference type="Proteomes" id="UP000319825">
    <property type="component" value="Unassembled WGS sequence"/>
</dbReference>
<sequence length="260" mass="26744">MQEENILAESTTDTPGRHRLRPRRGRRALVVGAVALVGLGLAGVSAVTAGRGGDEPAPAAVTLDAQNRTEDAARADRSTRGTATPVTPSADAAAPTPSPSTASPNPTTSAVAKPTAKPKPKTTSKPAPAWVIPMRGAQITSCYGPRWGTLHAGIDFAMPTGTPIHAAAAGTVVKAGDVGDGYGISVFVDHGNGYLTHYAHQSRTAVSVGQRVKAGQVIGYEGATGDATGPHLHFEVHKGQMWNQIDPAPFLRARGIDVAC</sequence>
<organism evidence="4 5">
    <name type="scientific">Micromonospora olivasterospora</name>
    <dbReference type="NCBI Taxonomy" id="1880"/>
    <lineage>
        <taxon>Bacteria</taxon>
        <taxon>Bacillati</taxon>
        <taxon>Actinomycetota</taxon>
        <taxon>Actinomycetes</taxon>
        <taxon>Micromonosporales</taxon>
        <taxon>Micromonosporaceae</taxon>
        <taxon>Micromonospora</taxon>
    </lineage>
</organism>
<dbReference type="CDD" id="cd12797">
    <property type="entry name" value="M23_peptidase"/>
    <property type="match status" value="1"/>
</dbReference>
<evidence type="ECO:0000313" key="5">
    <source>
        <dbReference type="Proteomes" id="UP000319825"/>
    </source>
</evidence>
<dbReference type="Gene3D" id="2.70.70.10">
    <property type="entry name" value="Glucose Permease (Domain IIA)"/>
    <property type="match status" value="1"/>
</dbReference>
<keyword evidence="5" id="KW-1185">Reference proteome</keyword>
<dbReference type="RefSeq" id="WP_145773589.1">
    <property type="nucleotide sequence ID" value="NZ_BAAATQ010000335.1"/>
</dbReference>
<accession>A0A562I666</accession>
<feature type="compositionally biased region" description="Basic and acidic residues" evidence="1">
    <location>
        <begin position="67"/>
        <end position="79"/>
    </location>
</feature>
<proteinExistence type="predicted"/>
<dbReference type="InterPro" id="IPR050570">
    <property type="entry name" value="Cell_wall_metabolism_enzyme"/>
</dbReference>
<dbReference type="Pfam" id="PF01551">
    <property type="entry name" value="Peptidase_M23"/>
    <property type="match status" value="1"/>
</dbReference>
<dbReference type="PANTHER" id="PTHR21666:SF270">
    <property type="entry name" value="MUREIN HYDROLASE ACTIVATOR ENVC"/>
    <property type="match status" value="1"/>
</dbReference>
<keyword evidence="2" id="KW-1133">Transmembrane helix</keyword>
<evidence type="ECO:0000313" key="4">
    <source>
        <dbReference type="EMBL" id="TWH66501.1"/>
    </source>
</evidence>
<evidence type="ECO:0000256" key="2">
    <source>
        <dbReference type="SAM" id="Phobius"/>
    </source>
</evidence>
<name>A0A562I666_MICOL</name>